<dbReference type="InterPro" id="IPR012349">
    <property type="entry name" value="Split_barrel_FMN-bd"/>
</dbReference>
<dbReference type="RefSeq" id="WP_204797156.1">
    <property type="nucleotide sequence ID" value="NZ_JACDTV010000007.1"/>
</dbReference>
<accession>A0ABS2M7Z8</accession>
<comment type="caution">
    <text evidence="2">The sequence shown here is derived from an EMBL/GenBank/DDBJ whole genome shotgun (WGS) entry which is preliminary data.</text>
</comment>
<dbReference type="Gene3D" id="2.30.110.10">
    <property type="entry name" value="Electron Transport, Fmn-binding Protein, Chain A"/>
    <property type="match status" value="1"/>
</dbReference>
<evidence type="ECO:0000313" key="2">
    <source>
        <dbReference type="EMBL" id="MBM7507322.1"/>
    </source>
</evidence>
<dbReference type="PANTHER" id="PTHR34818:SF1">
    <property type="entry name" value="PROTEIN BLI-3"/>
    <property type="match status" value="1"/>
</dbReference>
<reference evidence="2 3" key="1">
    <citation type="submission" date="2021-01" db="EMBL/GenBank/DDBJ databases">
        <title>Sequencing the genomes of 1000 actinobacteria strains.</title>
        <authorList>
            <person name="Klenk H.-P."/>
        </authorList>
    </citation>
    <scope>NUCLEOTIDE SEQUENCE [LARGE SCALE GENOMIC DNA]</scope>
    <source>
        <strain evidence="2 3">DSM 18239</strain>
    </source>
</reference>
<dbReference type="EMBL" id="JAFBBZ010000001">
    <property type="protein sequence ID" value="MBM7507322.1"/>
    <property type="molecule type" value="Genomic_DNA"/>
</dbReference>
<organism evidence="2 3">
    <name type="scientific">Nocardioides salarius</name>
    <dbReference type="NCBI Taxonomy" id="374513"/>
    <lineage>
        <taxon>Bacteria</taxon>
        <taxon>Bacillati</taxon>
        <taxon>Actinomycetota</taxon>
        <taxon>Actinomycetes</taxon>
        <taxon>Propionibacteriales</taxon>
        <taxon>Nocardioidaceae</taxon>
        <taxon>Nocardioides</taxon>
    </lineage>
</organism>
<protein>
    <submittedName>
        <fullName evidence="2">General stress protein 26</fullName>
    </submittedName>
</protein>
<dbReference type="Proteomes" id="UP000732378">
    <property type="component" value="Unassembled WGS sequence"/>
</dbReference>
<sequence>MTNDQLTADEQRVLDLVNDAKIAMLTYVDPSGKLLSKPMATQDTDVDGSLYFIAELHSDKVQALQADPRVNVSYSERGSWVSIAGTASVVDDEARLEELWSAFTDSWLQGGPDNPENILIEVDAESAEYWDAPGGSKVVQLTNLVKAKVTGDRVRGDNETVEM</sequence>
<dbReference type="PANTHER" id="PTHR34818">
    <property type="entry name" value="PROTEIN BLI-3"/>
    <property type="match status" value="1"/>
</dbReference>
<evidence type="ECO:0000313" key="3">
    <source>
        <dbReference type="Proteomes" id="UP000732378"/>
    </source>
</evidence>
<dbReference type="InterPro" id="IPR038725">
    <property type="entry name" value="YdaG_split_barrel_FMN-bd"/>
</dbReference>
<proteinExistence type="predicted"/>
<dbReference type="InterPro" id="IPR052917">
    <property type="entry name" value="Stress-Dev_Protein"/>
</dbReference>
<gene>
    <name evidence="2" type="ORF">JOE61_001136</name>
</gene>
<feature type="domain" description="General stress protein FMN-binding split barrel" evidence="1">
    <location>
        <begin position="10"/>
        <end position="153"/>
    </location>
</feature>
<keyword evidence="3" id="KW-1185">Reference proteome</keyword>
<dbReference type="SUPFAM" id="SSF50475">
    <property type="entry name" value="FMN-binding split barrel"/>
    <property type="match status" value="1"/>
</dbReference>
<dbReference type="Pfam" id="PF16242">
    <property type="entry name" value="Pyrid_ox_like"/>
    <property type="match status" value="1"/>
</dbReference>
<name>A0ABS2M7Z8_9ACTN</name>
<evidence type="ECO:0000259" key="1">
    <source>
        <dbReference type="Pfam" id="PF16242"/>
    </source>
</evidence>